<keyword evidence="1" id="KW-0732">Signal</keyword>
<dbReference type="Proteomes" id="UP000824261">
    <property type="component" value="Unassembled WGS sequence"/>
</dbReference>
<evidence type="ECO:0000313" key="2">
    <source>
        <dbReference type="EMBL" id="HIR01070.1"/>
    </source>
</evidence>
<organism evidence="2 3">
    <name type="scientific">Candidatus Aveggerthella stercoripullorum</name>
    <dbReference type="NCBI Taxonomy" id="2840688"/>
    <lineage>
        <taxon>Bacteria</taxon>
        <taxon>Bacillati</taxon>
        <taxon>Actinomycetota</taxon>
        <taxon>Coriobacteriia</taxon>
        <taxon>Eggerthellales</taxon>
        <taxon>Eggerthellaceae</taxon>
        <taxon>Eggerthellaceae incertae sedis</taxon>
        <taxon>Candidatus Aveggerthella</taxon>
    </lineage>
</organism>
<gene>
    <name evidence="2" type="ORF">IAA69_02220</name>
</gene>
<dbReference type="EMBL" id="DVGB01000028">
    <property type="protein sequence ID" value="HIR01070.1"/>
    <property type="molecule type" value="Genomic_DNA"/>
</dbReference>
<comment type="caution">
    <text evidence="2">The sequence shown here is derived from an EMBL/GenBank/DDBJ whole genome shotgun (WGS) entry which is preliminary data.</text>
</comment>
<accession>A0A9D1D2R3</accession>
<reference evidence="2" key="1">
    <citation type="submission" date="2020-10" db="EMBL/GenBank/DDBJ databases">
        <authorList>
            <person name="Gilroy R."/>
        </authorList>
    </citation>
    <scope>NUCLEOTIDE SEQUENCE</scope>
    <source>
        <strain evidence="2">ChiGjej1B1-2707</strain>
    </source>
</reference>
<evidence type="ECO:0000256" key="1">
    <source>
        <dbReference type="SAM" id="SignalP"/>
    </source>
</evidence>
<dbReference type="AlphaFoldDB" id="A0A9D1D2R3"/>
<sequence>METLSVLKKGARFVMACMLAGIMTAGLSPAPAWGAPDAAASGVEGGVAADVRAIAPLSSSNVGAQDYSLGWDRWAEPVTSYLHEVSGGLQRVEYADGRLVVEDYDAERNVVASRTVDASTYRPTGAASVLWGGFFSGSTANFVVTGQSNPSEDDELPVVRITKYSKDWAYQDGLELAGINTYIPFDAGSLRMTEVGGKLYIRTAHEMYESSDGLHHQANMTFIINEADLSLDDWETDVWNVSSPLGYVSHSFNQFVTTLDGSVYALDHGDAYPRSVVLKRLNGGYVNVLDIWGKTGDNWTGVSVGGFTSSEASNTLLGVGNSVDQDAVTSSSDFSSFARNVWLSVTPSGLGSSRLVELTSYGTDSLTMASTPVIVKVDEDRFLVAWEVYERQAADQSFYPTGRFSYVFVDGDGKTIGRMRTETGALSDCQPIVVGGDIVWYVTGTYGAYGTVCAAAAKRPAALPDGSLWIIRGRTPSLSWTAA</sequence>
<protein>
    <submittedName>
        <fullName evidence="2">Uncharacterized protein</fullName>
    </submittedName>
</protein>
<feature type="signal peptide" evidence="1">
    <location>
        <begin position="1"/>
        <end position="34"/>
    </location>
</feature>
<evidence type="ECO:0000313" key="3">
    <source>
        <dbReference type="Proteomes" id="UP000824261"/>
    </source>
</evidence>
<reference evidence="2" key="2">
    <citation type="journal article" date="2021" name="PeerJ">
        <title>Extensive microbial diversity within the chicken gut microbiome revealed by metagenomics and culture.</title>
        <authorList>
            <person name="Gilroy R."/>
            <person name="Ravi A."/>
            <person name="Getino M."/>
            <person name="Pursley I."/>
            <person name="Horton D.L."/>
            <person name="Alikhan N.F."/>
            <person name="Baker D."/>
            <person name="Gharbi K."/>
            <person name="Hall N."/>
            <person name="Watson M."/>
            <person name="Adriaenssens E.M."/>
            <person name="Foster-Nyarko E."/>
            <person name="Jarju S."/>
            <person name="Secka A."/>
            <person name="Antonio M."/>
            <person name="Oren A."/>
            <person name="Chaudhuri R.R."/>
            <person name="La Ragione R."/>
            <person name="Hildebrand F."/>
            <person name="Pallen M.J."/>
        </authorList>
    </citation>
    <scope>NUCLEOTIDE SEQUENCE</scope>
    <source>
        <strain evidence="2">ChiGjej1B1-2707</strain>
    </source>
</reference>
<feature type="chain" id="PRO_5039093672" evidence="1">
    <location>
        <begin position="35"/>
        <end position="483"/>
    </location>
</feature>
<proteinExistence type="predicted"/>
<name>A0A9D1D2R3_9ACTN</name>